<keyword evidence="4 8" id="KW-0479">Metal-binding</keyword>
<comment type="similarity">
    <text evidence="2">Belongs to the cytochrome P450 family.</text>
</comment>
<comment type="caution">
    <text evidence="10">The sequence shown here is derived from an EMBL/GenBank/DDBJ whole genome shotgun (WGS) entry which is preliminary data.</text>
</comment>
<dbReference type="InterPro" id="IPR002401">
    <property type="entry name" value="Cyt_P450_E_grp-I"/>
</dbReference>
<dbReference type="GO" id="GO:0016705">
    <property type="term" value="F:oxidoreductase activity, acting on paired donors, with incorporation or reduction of molecular oxygen"/>
    <property type="evidence" value="ECO:0007669"/>
    <property type="project" value="InterPro"/>
</dbReference>
<evidence type="ECO:0000313" key="10">
    <source>
        <dbReference type="EMBL" id="CAI0439161.1"/>
    </source>
</evidence>
<reference evidence="10" key="1">
    <citation type="submission" date="2022-08" db="EMBL/GenBank/DDBJ databases">
        <authorList>
            <person name="Gutierrez-Valencia J."/>
        </authorList>
    </citation>
    <scope>NUCLEOTIDE SEQUENCE</scope>
</reference>
<keyword evidence="5" id="KW-0560">Oxidoreductase</keyword>
<dbReference type="FunFam" id="1.10.630.10:FF:000008">
    <property type="entry name" value="Cytochrome P450 71D8"/>
    <property type="match status" value="1"/>
</dbReference>
<name>A0AAV0LY38_9ROSI</name>
<dbReference type="PRINTS" id="PR00463">
    <property type="entry name" value="EP450I"/>
</dbReference>
<dbReference type="GO" id="GO:0020037">
    <property type="term" value="F:heme binding"/>
    <property type="evidence" value="ECO:0007669"/>
    <property type="project" value="InterPro"/>
</dbReference>
<dbReference type="PANTHER" id="PTHR47955:SF8">
    <property type="entry name" value="CYTOCHROME P450 71D11-LIKE"/>
    <property type="match status" value="1"/>
</dbReference>
<dbReference type="Gene3D" id="1.10.630.10">
    <property type="entry name" value="Cytochrome P450"/>
    <property type="match status" value="3"/>
</dbReference>
<dbReference type="EMBL" id="CAMGYJ010000006">
    <property type="protein sequence ID" value="CAI0439161.1"/>
    <property type="molecule type" value="Genomic_DNA"/>
</dbReference>
<keyword evidence="7" id="KW-0503">Monooxygenase</keyword>
<dbReference type="PROSITE" id="PS00086">
    <property type="entry name" value="CYTOCHROME_P450"/>
    <property type="match status" value="1"/>
</dbReference>
<comment type="cofactor">
    <cofactor evidence="1 8">
        <name>heme</name>
        <dbReference type="ChEBI" id="CHEBI:30413"/>
    </cofactor>
</comment>
<dbReference type="CDD" id="cd11072">
    <property type="entry name" value="CYP71-like"/>
    <property type="match status" value="1"/>
</dbReference>
<evidence type="ECO:0000256" key="1">
    <source>
        <dbReference type="ARBA" id="ARBA00001971"/>
    </source>
</evidence>
<dbReference type="Proteomes" id="UP001154282">
    <property type="component" value="Unassembled WGS sequence"/>
</dbReference>
<evidence type="ECO:0000256" key="6">
    <source>
        <dbReference type="ARBA" id="ARBA00023004"/>
    </source>
</evidence>
<evidence type="ECO:0000256" key="9">
    <source>
        <dbReference type="SAM" id="Phobius"/>
    </source>
</evidence>
<keyword evidence="3 8" id="KW-0349">Heme</keyword>
<dbReference type="PRINTS" id="PR00385">
    <property type="entry name" value="P450"/>
</dbReference>
<evidence type="ECO:0000256" key="7">
    <source>
        <dbReference type="ARBA" id="ARBA00023033"/>
    </source>
</evidence>
<evidence type="ECO:0000256" key="3">
    <source>
        <dbReference type="ARBA" id="ARBA00022617"/>
    </source>
</evidence>
<dbReference type="Pfam" id="PF00067">
    <property type="entry name" value="p450"/>
    <property type="match status" value="3"/>
</dbReference>
<dbReference type="PANTHER" id="PTHR47955">
    <property type="entry name" value="CYTOCHROME P450 FAMILY 71 PROTEIN"/>
    <property type="match status" value="1"/>
</dbReference>
<evidence type="ECO:0000256" key="4">
    <source>
        <dbReference type="ARBA" id="ARBA00022723"/>
    </source>
</evidence>
<keyword evidence="6 8" id="KW-0408">Iron</keyword>
<accession>A0AAV0LY38</accession>
<keyword evidence="11" id="KW-1185">Reference proteome</keyword>
<evidence type="ECO:0000256" key="5">
    <source>
        <dbReference type="ARBA" id="ARBA00023002"/>
    </source>
</evidence>
<keyword evidence="9" id="KW-0472">Membrane</keyword>
<dbReference type="InterPro" id="IPR036396">
    <property type="entry name" value="Cyt_P450_sf"/>
</dbReference>
<sequence>MERCSPMSLYSVLEEVRVLISSSYVPMSFITIEDLGQKMISCSSFFDLPFLLTLATILVATLFIILKQKLSKTAVVSNLPPGPWKLPIIGNIHQMVGDQPHRRLRDLAGKYGPDVMSLQLGELPYIVISTPEAAKLVMKTHDVAFASRPYLLAADILYDGCKDIAFAPYGEYWRQMRKICTLELLSAKRVQSFRHIREEEVSKLVDSLSTAAGFRGACESDSDVVHCFKISDLYPSLNLLPVLSGFRAKLEKMRKESDSVLDQVIGEHKSRRTAGRKGDGEKEDLVDVLLNLQEEQDLGVPITMEVIKAVTLVNTNVIVNAWAINRDPRHWTDPERFFPERFENESMDYKGADFQFIPFETKRYVLAGEKQSTFIITMDYLRQKMISCSSSFETFKIPCLFTLASILVVTFFIIRKQRSKTAALNLPPGPWKLPIIGNIHQMVGDQPHRRLRNLAGKYGPDVMSLQLGELSYIVISTPEAAKLVMKTHDLAFASRPYILGPDTLYYGCKEIGFAPYGEHWRQLRKICTLELFSAKRVQSFRHIREEEVSNLVASLTRSADAGEPVNLTQMLFKLSSTVTSRAAFGEVQELNDAFQIVVNNISDAFAGFKISDLYPSFKLLPTLTGYRAKLYKLRKATDSVLEEIIGEHRSRRREGRKDDGEKEDLVDVLLNLQGKEDLGIPITMEVIKAVTLEIFLAGIESSSTVLEWTMSELVKNPRVLQKAQEEVRKMLGDGRKIVDEASLHQLAYSDMVISEVLRLHPPIPLLVPRESREKVELNGYDVPINTKVIVNAWAISRDPRHWVEPEKFYPERFLDCSTDYKGNDFQFIPFGAGRRICPGISFGMAVVKLTLANLLYHFHWELPSETKQEGINMTESFGTSLRRKNALRLIVIPVDAA</sequence>
<evidence type="ECO:0000256" key="8">
    <source>
        <dbReference type="PIRSR" id="PIRSR602401-1"/>
    </source>
</evidence>
<dbReference type="GO" id="GO:0005506">
    <property type="term" value="F:iron ion binding"/>
    <property type="evidence" value="ECO:0007669"/>
    <property type="project" value="InterPro"/>
</dbReference>
<evidence type="ECO:0000313" key="11">
    <source>
        <dbReference type="Proteomes" id="UP001154282"/>
    </source>
</evidence>
<dbReference type="AlphaFoldDB" id="A0AAV0LY38"/>
<evidence type="ECO:0000256" key="2">
    <source>
        <dbReference type="ARBA" id="ARBA00010617"/>
    </source>
</evidence>
<feature type="binding site" description="axial binding residue" evidence="8">
    <location>
        <position position="837"/>
    </location>
    <ligand>
        <name>heme</name>
        <dbReference type="ChEBI" id="CHEBI:30413"/>
    </ligand>
    <ligandPart>
        <name>Fe</name>
        <dbReference type="ChEBI" id="CHEBI:18248"/>
    </ligandPart>
</feature>
<gene>
    <name evidence="10" type="ORF">LITE_LOCUS26051</name>
</gene>
<dbReference type="InterPro" id="IPR001128">
    <property type="entry name" value="Cyt_P450"/>
</dbReference>
<feature type="transmembrane region" description="Helical" evidence="9">
    <location>
        <begin position="395"/>
        <end position="414"/>
    </location>
</feature>
<keyword evidence="9" id="KW-1133">Transmembrane helix</keyword>
<evidence type="ECO:0008006" key="12">
    <source>
        <dbReference type="Google" id="ProtNLM"/>
    </source>
</evidence>
<feature type="transmembrane region" description="Helical" evidence="9">
    <location>
        <begin position="45"/>
        <end position="66"/>
    </location>
</feature>
<protein>
    <recommendedName>
        <fullName evidence="12">Cytochrome P450</fullName>
    </recommendedName>
</protein>
<dbReference type="InterPro" id="IPR017972">
    <property type="entry name" value="Cyt_P450_CS"/>
</dbReference>
<proteinExistence type="inferred from homology"/>
<dbReference type="SUPFAM" id="SSF48264">
    <property type="entry name" value="Cytochrome P450"/>
    <property type="match status" value="2"/>
</dbReference>
<dbReference type="GO" id="GO:0004497">
    <property type="term" value="F:monooxygenase activity"/>
    <property type="evidence" value="ECO:0007669"/>
    <property type="project" value="UniProtKB-KW"/>
</dbReference>
<keyword evidence="9" id="KW-0812">Transmembrane</keyword>
<organism evidence="10 11">
    <name type="scientific">Linum tenue</name>
    <dbReference type="NCBI Taxonomy" id="586396"/>
    <lineage>
        <taxon>Eukaryota</taxon>
        <taxon>Viridiplantae</taxon>
        <taxon>Streptophyta</taxon>
        <taxon>Embryophyta</taxon>
        <taxon>Tracheophyta</taxon>
        <taxon>Spermatophyta</taxon>
        <taxon>Magnoliopsida</taxon>
        <taxon>eudicotyledons</taxon>
        <taxon>Gunneridae</taxon>
        <taxon>Pentapetalae</taxon>
        <taxon>rosids</taxon>
        <taxon>fabids</taxon>
        <taxon>Malpighiales</taxon>
        <taxon>Linaceae</taxon>
        <taxon>Linum</taxon>
    </lineage>
</organism>